<organism evidence="8 9">
    <name type="scientific">Frankia canadensis</name>
    <dbReference type="NCBI Taxonomy" id="1836972"/>
    <lineage>
        <taxon>Bacteria</taxon>
        <taxon>Bacillati</taxon>
        <taxon>Actinomycetota</taxon>
        <taxon>Actinomycetes</taxon>
        <taxon>Frankiales</taxon>
        <taxon>Frankiaceae</taxon>
        <taxon>Frankia</taxon>
    </lineage>
</organism>
<reference evidence="8 9" key="1">
    <citation type="submission" date="2017-06" db="EMBL/GenBank/DDBJ databases">
        <authorList>
            <person name="Kim H.J."/>
            <person name="Triplett B.A."/>
        </authorList>
    </citation>
    <scope>NUCLEOTIDE SEQUENCE [LARGE SCALE GENOMIC DNA]</scope>
    <source>
        <strain evidence="8">FRACA_ARgP5</strain>
    </source>
</reference>
<keyword evidence="5 6" id="KW-0949">S-adenosyl-L-methionine</keyword>
<sequence>MRAWWSAIGRSRGHGHRPMGGQGGASRTAVLVCQGRAVAQGRFAPGRFDDPTAAALLRPDERAVVEEARAGVAPASWGPRLTFEMVSACGEVMAPRTVAIDDALREALARPAPAVQLVILGAGLDGRVWRMPELAGAAVFEVDHPASQRDKRDRARHLAAAGRRPGAAPGDTSRSGTLPTYVAVDFSRDDLAAALAAAGHRRALPTAWIWEGVVPYLTRAEVTRTLQVIADQSAPGSRLIVHYHTPSLSAMLGRWSAAVVGRLAGVTSPMGREPNRSGWTARAMRRAVVARGFEVCQDDSLLTLAGALATPIRHRRSLRNGRVLVADDARSEATGGPAEDGQAGDHLGG</sequence>
<dbReference type="Pfam" id="PF04072">
    <property type="entry name" value="LCM"/>
    <property type="match status" value="1"/>
</dbReference>
<dbReference type="InterPro" id="IPR029063">
    <property type="entry name" value="SAM-dependent_MTases_sf"/>
</dbReference>
<comment type="function">
    <text evidence="1 6">Exhibits S-adenosyl-L-methionine-dependent methyltransferase activity.</text>
</comment>
<evidence type="ECO:0000256" key="6">
    <source>
        <dbReference type="RuleBase" id="RU362030"/>
    </source>
</evidence>
<keyword evidence="3 6" id="KW-0489">Methyltransferase</keyword>
<protein>
    <recommendedName>
        <fullName evidence="6">S-adenosyl-L-methionine-dependent methyltransferase</fullName>
        <ecNumber evidence="6">2.1.1.-</ecNumber>
    </recommendedName>
</protein>
<dbReference type="EC" id="2.1.1.-" evidence="6"/>
<evidence type="ECO:0000256" key="1">
    <source>
        <dbReference type="ARBA" id="ARBA00003907"/>
    </source>
</evidence>
<dbReference type="EMBL" id="FZMO01000003">
    <property type="protein sequence ID" value="SNQ45518.1"/>
    <property type="molecule type" value="Genomic_DNA"/>
</dbReference>
<dbReference type="InterPro" id="IPR007213">
    <property type="entry name" value="Ppm1/Ppm2/Tcmp"/>
</dbReference>
<dbReference type="SUPFAM" id="SSF53335">
    <property type="entry name" value="S-adenosyl-L-methionine-dependent methyltransferases"/>
    <property type="match status" value="1"/>
</dbReference>
<evidence type="ECO:0000313" key="9">
    <source>
        <dbReference type="Proteomes" id="UP000234331"/>
    </source>
</evidence>
<keyword evidence="4 8" id="KW-0808">Transferase</keyword>
<dbReference type="AlphaFoldDB" id="A0A2I2KIM2"/>
<dbReference type="GO" id="GO:0008168">
    <property type="term" value="F:methyltransferase activity"/>
    <property type="evidence" value="ECO:0007669"/>
    <property type="project" value="UniProtKB-UniRule"/>
</dbReference>
<evidence type="ECO:0000256" key="5">
    <source>
        <dbReference type="ARBA" id="ARBA00022691"/>
    </source>
</evidence>
<evidence type="ECO:0000313" key="8">
    <source>
        <dbReference type="EMBL" id="SNQ45518.1"/>
    </source>
</evidence>
<dbReference type="Proteomes" id="UP000234331">
    <property type="component" value="Unassembled WGS sequence"/>
</dbReference>
<accession>A0A2I2KIM2</accession>
<evidence type="ECO:0000256" key="2">
    <source>
        <dbReference type="ARBA" id="ARBA00008138"/>
    </source>
</evidence>
<comment type="similarity">
    <text evidence="2 6">Belongs to the UPF0677 family.</text>
</comment>
<dbReference type="PANTHER" id="PTHR43619">
    <property type="entry name" value="S-ADENOSYL-L-METHIONINE-DEPENDENT METHYLTRANSFERASE YKTD-RELATED"/>
    <property type="match status" value="1"/>
</dbReference>
<evidence type="ECO:0000256" key="3">
    <source>
        <dbReference type="ARBA" id="ARBA00022603"/>
    </source>
</evidence>
<gene>
    <name evidence="8" type="ORF">FRACA_1000018</name>
</gene>
<keyword evidence="9" id="KW-1185">Reference proteome</keyword>
<dbReference type="PANTHER" id="PTHR43619:SF2">
    <property type="entry name" value="S-ADENOSYL-L-METHIONINE-DEPENDENT METHYLTRANSFERASES SUPERFAMILY PROTEIN"/>
    <property type="match status" value="1"/>
</dbReference>
<evidence type="ECO:0000256" key="7">
    <source>
        <dbReference type="SAM" id="MobiDB-lite"/>
    </source>
</evidence>
<dbReference type="Gene3D" id="3.40.50.150">
    <property type="entry name" value="Vaccinia Virus protein VP39"/>
    <property type="match status" value="1"/>
</dbReference>
<feature type="region of interest" description="Disordered" evidence="7">
    <location>
        <begin position="328"/>
        <end position="349"/>
    </location>
</feature>
<evidence type="ECO:0000256" key="4">
    <source>
        <dbReference type="ARBA" id="ARBA00022679"/>
    </source>
</evidence>
<feature type="region of interest" description="Disordered" evidence="7">
    <location>
        <begin position="145"/>
        <end position="175"/>
    </location>
</feature>
<feature type="compositionally biased region" description="Low complexity" evidence="7">
    <location>
        <begin position="158"/>
        <end position="171"/>
    </location>
</feature>
<dbReference type="NCBIfam" id="TIGR00027">
    <property type="entry name" value="mthyl_TIGR00027"/>
    <property type="match status" value="1"/>
</dbReference>
<dbReference type="InterPro" id="IPR011610">
    <property type="entry name" value="SAM_mthyl_Trfase_ML2640-like"/>
</dbReference>
<proteinExistence type="inferred from homology"/>
<dbReference type="GO" id="GO:0032259">
    <property type="term" value="P:methylation"/>
    <property type="evidence" value="ECO:0007669"/>
    <property type="project" value="UniProtKB-KW"/>
</dbReference>
<name>A0A2I2KIM2_9ACTN</name>